<proteinExistence type="predicted"/>
<evidence type="ECO:0000313" key="1">
    <source>
        <dbReference type="EMBL" id="KAI4865929.1"/>
    </source>
</evidence>
<protein>
    <submittedName>
        <fullName evidence="1">Cytochrome P450</fullName>
    </submittedName>
</protein>
<reference evidence="1 2" key="1">
    <citation type="journal article" date="2022" name="New Phytol.">
        <title>Ecological generalism drives hyperdiversity of secondary metabolite gene clusters in xylarialean endophytes.</title>
        <authorList>
            <person name="Franco M.E.E."/>
            <person name="Wisecaver J.H."/>
            <person name="Arnold A.E."/>
            <person name="Ju Y.M."/>
            <person name="Slot J.C."/>
            <person name="Ahrendt S."/>
            <person name="Moore L.P."/>
            <person name="Eastman K.E."/>
            <person name="Scott K."/>
            <person name="Konkel Z."/>
            <person name="Mondo S.J."/>
            <person name="Kuo A."/>
            <person name="Hayes R.D."/>
            <person name="Haridas S."/>
            <person name="Andreopoulos B."/>
            <person name="Riley R."/>
            <person name="LaButti K."/>
            <person name="Pangilinan J."/>
            <person name="Lipzen A."/>
            <person name="Amirebrahimi M."/>
            <person name="Yan J."/>
            <person name="Adam C."/>
            <person name="Keymanesh K."/>
            <person name="Ng V."/>
            <person name="Louie K."/>
            <person name="Northen T."/>
            <person name="Drula E."/>
            <person name="Henrissat B."/>
            <person name="Hsieh H.M."/>
            <person name="Youens-Clark K."/>
            <person name="Lutzoni F."/>
            <person name="Miadlikowska J."/>
            <person name="Eastwood D.C."/>
            <person name="Hamelin R.C."/>
            <person name="Grigoriev I.V."/>
            <person name="U'Ren J.M."/>
        </authorList>
    </citation>
    <scope>NUCLEOTIDE SEQUENCE [LARGE SCALE GENOMIC DNA]</scope>
    <source>
        <strain evidence="1 2">CBS 119005</strain>
    </source>
</reference>
<comment type="caution">
    <text evidence="1">The sequence shown here is derived from an EMBL/GenBank/DDBJ whole genome shotgun (WGS) entry which is preliminary data.</text>
</comment>
<keyword evidence="2" id="KW-1185">Reference proteome</keyword>
<dbReference type="Proteomes" id="UP001497700">
    <property type="component" value="Unassembled WGS sequence"/>
</dbReference>
<accession>A0ACB9Z2F0</accession>
<evidence type="ECO:0000313" key="2">
    <source>
        <dbReference type="Proteomes" id="UP001497700"/>
    </source>
</evidence>
<gene>
    <name evidence="1" type="ORF">F4820DRAFT_418561</name>
</gene>
<name>A0ACB9Z2F0_9PEZI</name>
<organism evidence="1 2">
    <name type="scientific">Hypoxylon rubiginosum</name>
    <dbReference type="NCBI Taxonomy" id="110542"/>
    <lineage>
        <taxon>Eukaryota</taxon>
        <taxon>Fungi</taxon>
        <taxon>Dikarya</taxon>
        <taxon>Ascomycota</taxon>
        <taxon>Pezizomycotina</taxon>
        <taxon>Sordariomycetes</taxon>
        <taxon>Xylariomycetidae</taxon>
        <taxon>Xylariales</taxon>
        <taxon>Hypoxylaceae</taxon>
        <taxon>Hypoxylon</taxon>
    </lineage>
</organism>
<sequence length="550" mass="59617">MAYADFIPESWPFSAGTTAVVIILATYFIAYQLSSRKVDPREPTVIVPIIPVVGHILGMASLGGRYIKNLGLRNRNLPIFTLPVPASRIYIVADPSLAAAVQRASKVLSFTPIIPEVTERVLGLDKATMEITRKNLDPGPGEERGFLADIQDMVYAWLGPGDYLGELSLEAAREMRDEIAAYAASSSATSKQPTDLLNWVRHLVTVSTAKYLYGPQNPIALDPKLEGAFWDFDHGLGSLLMNILPSITASRAYAGRERLSAALQAYLEKGLHRTGSKIVQRRVDIATAHGWALPGVAREELSFLFAGIVNATTSTFWLLTQIYADPELLAAVRGEVESILEREGPSDSSSSGGGGGGGRTRLRIADLKDRCPVLAAAYRECLRLGSDTYSTRLVKEDTLLANRYFLKKNAVVQIAGGVIHADRSIWGDDVDTFNYRRFLDRREGGGGSGAGGAKQQGAAPIHPAAFRAFGGGKTLCPGRHFAMHEILAFVALVVLQFDVQPARGGRIEVPRKNDGVLPVHILEPVSPVQVLISKRADGFARDGLDVEFVM</sequence>
<dbReference type="EMBL" id="MU393465">
    <property type="protein sequence ID" value="KAI4865929.1"/>
    <property type="molecule type" value="Genomic_DNA"/>
</dbReference>